<keyword evidence="7" id="KW-0067">ATP-binding</keyword>
<dbReference type="EMBL" id="LT607751">
    <property type="protein sequence ID" value="SCG44487.1"/>
    <property type="molecule type" value="Genomic_DNA"/>
</dbReference>
<organism evidence="12 13">
    <name type="scientific">Micromonospora siamensis</name>
    <dbReference type="NCBI Taxonomy" id="299152"/>
    <lineage>
        <taxon>Bacteria</taxon>
        <taxon>Bacillati</taxon>
        <taxon>Actinomycetota</taxon>
        <taxon>Actinomycetes</taxon>
        <taxon>Micromonosporales</taxon>
        <taxon>Micromonosporaceae</taxon>
        <taxon>Micromonospora</taxon>
    </lineage>
</organism>
<protein>
    <recommendedName>
        <fullName evidence="2">histidine kinase</fullName>
        <ecNumber evidence="2">2.7.13.3</ecNumber>
    </recommendedName>
</protein>
<feature type="transmembrane region" description="Helical" evidence="10">
    <location>
        <begin position="135"/>
        <end position="158"/>
    </location>
</feature>
<dbReference type="Pfam" id="PF07730">
    <property type="entry name" value="HisKA_3"/>
    <property type="match status" value="1"/>
</dbReference>
<evidence type="ECO:0000256" key="10">
    <source>
        <dbReference type="SAM" id="Phobius"/>
    </source>
</evidence>
<dbReference type="GO" id="GO:0046983">
    <property type="term" value="F:protein dimerization activity"/>
    <property type="evidence" value="ECO:0007669"/>
    <property type="project" value="InterPro"/>
</dbReference>
<reference evidence="12 13" key="1">
    <citation type="submission" date="2016-06" db="EMBL/GenBank/DDBJ databases">
        <authorList>
            <person name="Kjaerup R.B."/>
            <person name="Dalgaard T.S."/>
            <person name="Juul-Madsen H.R."/>
        </authorList>
    </citation>
    <scope>NUCLEOTIDE SEQUENCE [LARGE SCALE GENOMIC DNA]</scope>
    <source>
        <strain evidence="12 13">DSM 45097</strain>
    </source>
</reference>
<keyword evidence="10" id="KW-1133">Transmembrane helix</keyword>
<evidence type="ECO:0000256" key="3">
    <source>
        <dbReference type="ARBA" id="ARBA00022553"/>
    </source>
</evidence>
<dbReference type="PANTHER" id="PTHR24421:SF10">
    <property type="entry name" value="NITRATE_NITRITE SENSOR PROTEIN NARQ"/>
    <property type="match status" value="1"/>
</dbReference>
<evidence type="ECO:0000313" key="12">
    <source>
        <dbReference type="EMBL" id="SCG44487.1"/>
    </source>
</evidence>
<evidence type="ECO:0000256" key="1">
    <source>
        <dbReference type="ARBA" id="ARBA00000085"/>
    </source>
</evidence>
<dbReference type="Gene3D" id="3.30.565.10">
    <property type="entry name" value="Histidine kinase-like ATPase, C-terminal domain"/>
    <property type="match status" value="1"/>
</dbReference>
<dbReference type="CDD" id="cd16917">
    <property type="entry name" value="HATPase_UhpB-NarQ-NarX-like"/>
    <property type="match status" value="1"/>
</dbReference>
<comment type="catalytic activity">
    <reaction evidence="1">
        <text>ATP + protein L-histidine = ADP + protein N-phospho-L-histidine.</text>
        <dbReference type="EC" id="2.7.13.3"/>
    </reaction>
</comment>
<evidence type="ECO:0000256" key="8">
    <source>
        <dbReference type="ARBA" id="ARBA00023012"/>
    </source>
</evidence>
<dbReference type="AlphaFoldDB" id="A0A1C5HF52"/>
<feature type="region of interest" description="Disordered" evidence="9">
    <location>
        <begin position="1"/>
        <end position="25"/>
    </location>
</feature>
<dbReference type="Pfam" id="PF13796">
    <property type="entry name" value="Sensor"/>
    <property type="match status" value="1"/>
</dbReference>
<evidence type="ECO:0000256" key="2">
    <source>
        <dbReference type="ARBA" id="ARBA00012438"/>
    </source>
</evidence>
<dbReference type="PANTHER" id="PTHR24421">
    <property type="entry name" value="NITRATE/NITRITE SENSOR PROTEIN NARX-RELATED"/>
    <property type="match status" value="1"/>
</dbReference>
<evidence type="ECO:0000313" key="13">
    <source>
        <dbReference type="Proteomes" id="UP000198210"/>
    </source>
</evidence>
<dbReference type="GO" id="GO:0016020">
    <property type="term" value="C:membrane"/>
    <property type="evidence" value="ECO:0007669"/>
    <property type="project" value="InterPro"/>
</dbReference>
<keyword evidence="10" id="KW-0472">Membrane</keyword>
<dbReference type="EC" id="2.7.13.3" evidence="2"/>
<name>A0A1C5HF52_9ACTN</name>
<dbReference type="SUPFAM" id="SSF55874">
    <property type="entry name" value="ATPase domain of HSP90 chaperone/DNA topoisomerase II/histidine kinase"/>
    <property type="match status" value="1"/>
</dbReference>
<evidence type="ECO:0000259" key="11">
    <source>
        <dbReference type="SMART" id="SM00387"/>
    </source>
</evidence>
<keyword evidence="5" id="KW-0547">Nucleotide-binding</keyword>
<gene>
    <name evidence="12" type="ORF">GA0074704_1596</name>
</gene>
<dbReference type="InterPro" id="IPR025828">
    <property type="entry name" value="Put_sensor_dom"/>
</dbReference>
<keyword evidence="3" id="KW-0597">Phosphoprotein</keyword>
<dbReference type="Pfam" id="PF02518">
    <property type="entry name" value="HATPase_c"/>
    <property type="match status" value="1"/>
</dbReference>
<feature type="transmembrane region" description="Helical" evidence="10">
    <location>
        <begin position="34"/>
        <end position="53"/>
    </location>
</feature>
<dbReference type="InterPro" id="IPR003594">
    <property type="entry name" value="HATPase_dom"/>
</dbReference>
<keyword evidence="13" id="KW-1185">Reference proteome</keyword>
<sequence>MESASPPELGAEIGPPPPMTSDRQRRQSRGLQEFRYVLGNLVVAVFGPLYVLAVLFVGVGLAVVLAGIPLLALGLAGARRWGAVEARRARLLDVWLDRTPPPPVRPGLGGWTIAHLTDASAWRVMLYLVAKLPTASTAFVTATAFYGLGAVLATYPVWFRMGASVADEEGVVKPETTLRFDSFYFDTWLSALALGLAGVLMLILAPRAIHISLAPDRLLSWILLRPGRGAERIRDLEDMRARTLDDATSALRRIERDLHDGAQARLVTLAMDLGLIKQTLEDDDSGQNKQQIRDLIEIAHSNAKEALTELRNLARGFHPPILDSGLDAALASLTNSVKVPVDLSIDLYDRPSPAIEAISYFCVAELLTNVVKHSDATRTSVRVSQRHDMIRLEVQDDGRGGARIGAGSGLTGLAERLRRVDGRITVNSPVGGPTIIRAHLPLRA</sequence>
<keyword evidence="8" id="KW-0902">Two-component regulatory system</keyword>
<feature type="transmembrane region" description="Helical" evidence="10">
    <location>
        <begin position="188"/>
        <end position="209"/>
    </location>
</feature>
<dbReference type="InterPro" id="IPR011712">
    <property type="entry name" value="Sig_transdc_His_kin_sub3_dim/P"/>
</dbReference>
<accession>A0A1C5HF52</accession>
<feature type="transmembrane region" description="Helical" evidence="10">
    <location>
        <begin position="59"/>
        <end position="78"/>
    </location>
</feature>
<evidence type="ECO:0000256" key="5">
    <source>
        <dbReference type="ARBA" id="ARBA00022741"/>
    </source>
</evidence>
<keyword evidence="6 12" id="KW-0418">Kinase</keyword>
<dbReference type="Proteomes" id="UP000198210">
    <property type="component" value="Chromosome I"/>
</dbReference>
<dbReference type="GO" id="GO:0005524">
    <property type="term" value="F:ATP binding"/>
    <property type="evidence" value="ECO:0007669"/>
    <property type="project" value="UniProtKB-KW"/>
</dbReference>
<evidence type="ECO:0000256" key="4">
    <source>
        <dbReference type="ARBA" id="ARBA00022679"/>
    </source>
</evidence>
<keyword evidence="10" id="KW-0812">Transmembrane</keyword>
<feature type="domain" description="Histidine kinase/HSP90-like ATPase" evidence="11">
    <location>
        <begin position="354"/>
        <end position="444"/>
    </location>
</feature>
<evidence type="ECO:0000256" key="6">
    <source>
        <dbReference type="ARBA" id="ARBA00022777"/>
    </source>
</evidence>
<dbReference type="RefSeq" id="WP_172880469.1">
    <property type="nucleotide sequence ID" value="NZ_LT607751.1"/>
</dbReference>
<dbReference type="SMART" id="SM00387">
    <property type="entry name" value="HATPase_c"/>
    <property type="match status" value="1"/>
</dbReference>
<dbReference type="GO" id="GO:0000155">
    <property type="term" value="F:phosphorelay sensor kinase activity"/>
    <property type="evidence" value="ECO:0007669"/>
    <property type="project" value="InterPro"/>
</dbReference>
<dbReference type="InterPro" id="IPR050482">
    <property type="entry name" value="Sensor_HK_TwoCompSys"/>
</dbReference>
<proteinExistence type="predicted"/>
<dbReference type="InterPro" id="IPR036890">
    <property type="entry name" value="HATPase_C_sf"/>
</dbReference>
<evidence type="ECO:0000256" key="9">
    <source>
        <dbReference type="SAM" id="MobiDB-lite"/>
    </source>
</evidence>
<keyword evidence="4" id="KW-0808">Transferase</keyword>
<dbReference type="Gene3D" id="1.20.5.1930">
    <property type="match status" value="1"/>
</dbReference>
<evidence type="ECO:0000256" key="7">
    <source>
        <dbReference type="ARBA" id="ARBA00022840"/>
    </source>
</evidence>